<gene>
    <name evidence="8" type="ORF">SMACR_02224</name>
</gene>
<feature type="compositionally biased region" description="Low complexity" evidence="6">
    <location>
        <begin position="283"/>
        <end position="302"/>
    </location>
</feature>
<evidence type="ECO:0000313" key="8">
    <source>
        <dbReference type="EMBL" id="KAA8632101.1"/>
    </source>
</evidence>
<dbReference type="SUPFAM" id="SSF48452">
    <property type="entry name" value="TPR-like"/>
    <property type="match status" value="1"/>
</dbReference>
<evidence type="ECO:0000256" key="5">
    <source>
        <dbReference type="PROSITE-ProRule" id="PRU00339"/>
    </source>
</evidence>
<feature type="repeat" description="TPR" evidence="5">
    <location>
        <begin position="1254"/>
        <end position="1287"/>
    </location>
</feature>
<sequence length="2237" mass="244774">MTSGTAGKGGVLLSFWLANAPHVAGVLRVFSSEVSFMDTIHSQADAVRSAVSSVTTCTPTITALLKSLLLPKDDATAASETTSTSTTTKTTSTARPRSRANNTTTKAAAAARKDDGLSPKEKATLATHVVNGTLRALSDYAKNPPTSTARPPTPTKRPAPQEEELLRSATTRNPLQRCSSANSTPLSPLQPRALNRVTTSPALSKRSLSPAKAPKHDTNLLATVECARVALGTLRQLHTSSKLTLPELQLETGMSSLIARLITLGLHDQALKELRILKKRLETPSSSTTTKKPTKTTATEPPKTAAQVYTEILNFGQALRLLSANKKPNAIEAIIPLLRQDNNSSPIALLLRSAAEKGADVAKIARQMETLAQCMISLTPSASSKDDTLSIEPRLSISPVSAIELQCFALETRLQWRKLAKHKGDAEKEIIMPLSRYMGAFVRRSQESGRSSYATCLSVFTRVLSQLDNYGAQLSEVSRTPLSLIYQVLAVLAREAGKLADAVSWATKVREGVDPKADSVAKICSLSAQLLSLQLKDPVKYCHDSQLLEEVVAGLSGPLRGDSSDLDELLNNICSVRRATMKLLLALIKKEKDEFADFTSNCREYLESFVLQCPRFCLRWLGKPPEPKSSTKDYLRYEQRRQLLLQSIQHTLDSSFIIVKTRLEEKRLAWDFMDSILNDCLLLLEYMGDMGAAGSQSMYHVKISHFYYLQYNVLRQQSTDPKDVAPLRALRRSIDCVKHRSTAEKDKAQLTLKLERMAELARTLGRNDQALAALQTIRTSMLDDGILGSVAGALATDSPLVVWQRDEKAETLSRALVAIAKMEHVFMDWTVDLPEAEQAAGLEHRLHYIILGGNPTMSGRKREEEVTLEHPVVDALLRIYIPTRYPIRRLRVLLALLSSAIGNQRKVPELLAITRDATQVEPDNLGEDAGLARFVPHMGAFYHSITALSDGYSDLGAVQRCLETWKSIVKSCQTKTDVERSIDDIPGLLDHLQAMADFLRLSGHDSMVAMVLELTADIAKLADGPRLEDIIQHASTLALQYTNLGQSIKAEQTFAETLQYLKKQADLPGDAVATFHLSWTEHFIAVGDLTQAEYHLSQARAAVEAEAMPGKVSRARRKYLVAYASYLHSLVTQERGESHHALVYARESVRCIFQDWVKVEQQLAAAAAAKSSARSSTDDSAMFNTDDATCDLSATGKETPYLGPESWKLALTLYRNTLRLSSIYAHLGMFQETMYYAEQAQKIANSACSEILKAGCATWMGSVYVKAANIPKAMEMLQEAANLLPEESNSYSSAVLACQIGAMCLDLKSFEGAEAMIGRAEAILEALLEVSAAASVSVAGEKAEGEEKGTPMKGVKGPAAGRQLSKPAKSVHSRHGLAARPKTAAPVPAPQPVEDAQLSKLRAAIMVQKATVKLAKKDWISALVMLEGVKTRSKKSLSAIISDEQIIMASCLLGMSMEQMAHDPVFSVIHDSTISYPAVSDSHGKDRGSGGYPAVLQERKRAATKDTADQEKAEYVDNLRQAQHSLLEAHAVATVCGDSSLIHKISVMLQNVGLLLSATASSGKAKASSSSGHTAYSVELGRNLTWRRERKALTLEKNGPKTDAYSWPNFTDLPVEPMGRMSLGFSLDLQKFQRDYIDIIPKPWSVVSISLSDNKHDLCITKLQAGCTPFVLRLPLDRASSRDADNEVFNYQQGRAELLEIIRLANETCHDARDFSVKGAKTAWWADREALDNRMKDLLTNIEQIWLGGFRGIFSQHQTQGGKRKELMNKFATTFENMLDKHLPSRRQVHHRGKNAAGAGGGQEPRAPEKVTVDPRILELFIGLGNNASDQNIDLDEELTDLLYFVVDILQFHGERNAYDEIDFDSMVVEMLDALHAYHAAVNELDGGGDEHAHTILMLDKALHVFPWESLPCLQNLAVSRMPSLGCLRRAILDMKKTSSSRSSSPHPAKEEDGDSIMLDADALPPTISTAAAAAAAAAAEKSESLLPQGHHASSIEGTYILNPSSDLLTTQKTFAPLLSSHLGPRPQSWTSITARPPTESEFASALTNSDILLYFGHGSGAQYIRGRTIRRLTPRCKATVLLMGCSSAKLNEAGEGFEVYGPAWNYMMAGAPAVVGTLWDVTDRDIDRFTGRVLEEWGLLGEGVFGEIEERREREKLKRKGKGKGVDLNKGDVDGKETGGNGDGEEENEKMGRVEKKGKKKKSLVEAVAEARGACRFRYVTAAAIAVYGIPVYLQE</sequence>
<feature type="region of interest" description="Disordered" evidence="6">
    <location>
        <begin position="2157"/>
        <end position="2203"/>
    </location>
</feature>
<dbReference type="InterPro" id="IPR019734">
    <property type="entry name" value="TPR_rpt"/>
</dbReference>
<feature type="region of interest" description="Disordered" evidence="6">
    <location>
        <begin position="135"/>
        <end position="193"/>
    </location>
</feature>
<evidence type="ECO:0000256" key="3">
    <source>
        <dbReference type="ARBA" id="ARBA00022801"/>
    </source>
</evidence>
<feature type="compositionally biased region" description="Basic residues" evidence="6">
    <location>
        <begin position="1784"/>
        <end position="1794"/>
    </location>
</feature>
<evidence type="ECO:0000256" key="6">
    <source>
        <dbReference type="SAM" id="MobiDB-lite"/>
    </source>
</evidence>
<dbReference type="PANTHER" id="PTHR12792:SF0">
    <property type="entry name" value="SEPARIN"/>
    <property type="match status" value="1"/>
</dbReference>
<feature type="compositionally biased region" description="Basic and acidic residues" evidence="6">
    <location>
        <begin position="111"/>
        <end position="122"/>
    </location>
</feature>
<dbReference type="GO" id="GO:0044732">
    <property type="term" value="C:mitotic spindle pole body"/>
    <property type="evidence" value="ECO:0007669"/>
    <property type="project" value="TreeGrafter"/>
</dbReference>
<feature type="domain" description="Peptidase C50" evidence="7">
    <location>
        <begin position="1995"/>
        <end position="2097"/>
    </location>
</feature>
<keyword evidence="3" id="KW-0378">Hydrolase</keyword>
<dbReference type="GO" id="GO:0005737">
    <property type="term" value="C:cytoplasm"/>
    <property type="evidence" value="ECO:0007669"/>
    <property type="project" value="TreeGrafter"/>
</dbReference>
<comment type="caution">
    <text evidence="8">The sequence shown here is derived from an EMBL/GenBank/DDBJ whole genome shotgun (WGS) entry which is preliminary data.</text>
</comment>
<feature type="region of interest" description="Disordered" evidence="6">
    <location>
        <begin position="75"/>
        <end position="122"/>
    </location>
</feature>
<accession>A0A8S8ZU17</accession>
<dbReference type="PANTHER" id="PTHR12792">
    <property type="entry name" value="EXTRA SPINDLE POLES 1-RELATED"/>
    <property type="match status" value="1"/>
</dbReference>
<feature type="compositionally biased region" description="Polar residues" evidence="6">
    <location>
        <begin position="168"/>
        <end position="187"/>
    </location>
</feature>
<dbReference type="GO" id="GO:0004197">
    <property type="term" value="F:cysteine-type endopeptidase activity"/>
    <property type="evidence" value="ECO:0007669"/>
    <property type="project" value="InterPro"/>
</dbReference>
<dbReference type="Pfam" id="PF03568">
    <property type="entry name" value="Separin_C"/>
    <property type="match status" value="1"/>
</dbReference>
<evidence type="ECO:0000313" key="9">
    <source>
        <dbReference type="Proteomes" id="UP000433876"/>
    </source>
</evidence>
<dbReference type="EC" id="3.4.22.49" evidence="2"/>
<feature type="region of interest" description="Disordered" evidence="6">
    <location>
        <begin position="1783"/>
        <end position="1809"/>
    </location>
</feature>
<dbReference type="InterPro" id="IPR030397">
    <property type="entry name" value="SEPARIN_core_dom"/>
</dbReference>
<feature type="compositionally biased region" description="Basic and acidic residues" evidence="6">
    <location>
        <begin position="1341"/>
        <end position="1350"/>
    </location>
</feature>
<name>A0A8S8ZU17_SORMA</name>
<feature type="compositionally biased region" description="Basic and acidic residues" evidence="6">
    <location>
        <begin position="2165"/>
        <end position="2178"/>
    </location>
</feature>
<dbReference type="EMBL" id="NMPR01000062">
    <property type="protein sequence ID" value="KAA8632101.1"/>
    <property type="molecule type" value="Genomic_DNA"/>
</dbReference>
<organism evidence="8 9">
    <name type="scientific">Sordaria macrospora</name>
    <dbReference type="NCBI Taxonomy" id="5147"/>
    <lineage>
        <taxon>Eukaryota</taxon>
        <taxon>Fungi</taxon>
        <taxon>Dikarya</taxon>
        <taxon>Ascomycota</taxon>
        <taxon>Pezizomycotina</taxon>
        <taxon>Sordariomycetes</taxon>
        <taxon>Sordariomycetidae</taxon>
        <taxon>Sordariales</taxon>
        <taxon>Sordariaceae</taxon>
        <taxon>Sordaria</taxon>
    </lineage>
</organism>
<evidence type="ECO:0000256" key="4">
    <source>
        <dbReference type="ARBA" id="ARBA00022829"/>
    </source>
</evidence>
<evidence type="ECO:0000256" key="1">
    <source>
        <dbReference type="ARBA" id="ARBA00000451"/>
    </source>
</evidence>
<dbReference type="Gene3D" id="1.25.40.10">
    <property type="entry name" value="Tetratricopeptide repeat domain"/>
    <property type="match status" value="1"/>
</dbReference>
<dbReference type="GO" id="GO:0006508">
    <property type="term" value="P:proteolysis"/>
    <property type="evidence" value="ECO:0007669"/>
    <property type="project" value="InterPro"/>
</dbReference>
<dbReference type="PROSITE" id="PS51700">
    <property type="entry name" value="SEPARIN"/>
    <property type="match status" value="1"/>
</dbReference>
<feature type="region of interest" description="Disordered" evidence="6">
    <location>
        <begin position="282"/>
        <end position="302"/>
    </location>
</feature>
<evidence type="ECO:0000256" key="2">
    <source>
        <dbReference type="ARBA" id="ARBA00012489"/>
    </source>
</evidence>
<reference evidence="8 9" key="1">
    <citation type="submission" date="2017-07" db="EMBL/GenBank/DDBJ databases">
        <title>Genome sequence of the Sordaria macrospora wild type strain R19027.</title>
        <authorList>
            <person name="Nowrousian M."/>
            <person name="Teichert I."/>
            <person name="Kueck U."/>
        </authorList>
    </citation>
    <scope>NUCLEOTIDE SEQUENCE [LARGE SCALE GENOMIC DNA]</scope>
    <source>
        <strain evidence="8 9">R19027</strain>
        <tissue evidence="8">Mycelium</tissue>
    </source>
</reference>
<dbReference type="Proteomes" id="UP000433876">
    <property type="component" value="Unassembled WGS sequence"/>
</dbReference>
<comment type="catalytic activity">
    <reaction evidence="1">
        <text>All bonds known to be hydrolyzed by this endopeptidase have arginine in P1 and an acidic residue in P4. P6 is often occupied by an acidic residue or by a hydroxy-amino-acid residue, the phosphorylation of which enhances cleavage.</text>
        <dbReference type="EC" id="3.4.22.49"/>
    </reaction>
</comment>
<protein>
    <recommendedName>
        <fullName evidence="2">separase</fullName>
        <ecNumber evidence="2">3.4.22.49</ecNumber>
    </recommendedName>
</protein>
<feature type="compositionally biased region" description="Low complexity" evidence="6">
    <location>
        <begin position="76"/>
        <end position="110"/>
    </location>
</feature>
<dbReference type="VEuPathDB" id="FungiDB:SMAC_02224"/>
<keyword evidence="4" id="KW-0159">Chromosome partition</keyword>
<evidence type="ECO:0000259" key="7">
    <source>
        <dbReference type="PROSITE" id="PS51700"/>
    </source>
</evidence>
<keyword evidence="5" id="KW-0802">TPR repeat</keyword>
<dbReference type="GO" id="GO:0051307">
    <property type="term" value="P:meiotic chromosome separation"/>
    <property type="evidence" value="ECO:0007669"/>
    <property type="project" value="TreeGrafter"/>
</dbReference>
<dbReference type="InterPro" id="IPR005314">
    <property type="entry name" value="Peptidase_C50"/>
</dbReference>
<dbReference type="GO" id="GO:0005634">
    <property type="term" value="C:nucleus"/>
    <property type="evidence" value="ECO:0007669"/>
    <property type="project" value="InterPro"/>
</dbReference>
<feature type="region of interest" description="Disordered" evidence="6">
    <location>
        <begin position="1340"/>
        <end position="1390"/>
    </location>
</feature>
<dbReference type="InterPro" id="IPR011990">
    <property type="entry name" value="TPR-like_helical_dom_sf"/>
</dbReference>
<dbReference type="GO" id="GO:0072686">
    <property type="term" value="C:mitotic spindle"/>
    <property type="evidence" value="ECO:0007669"/>
    <property type="project" value="TreeGrafter"/>
</dbReference>
<proteinExistence type="predicted"/>
<dbReference type="PROSITE" id="PS50005">
    <property type="entry name" value="TPR"/>
    <property type="match status" value="1"/>
</dbReference>